<organism evidence="1 2">
    <name type="scientific">Racocetra persica</name>
    <dbReference type="NCBI Taxonomy" id="160502"/>
    <lineage>
        <taxon>Eukaryota</taxon>
        <taxon>Fungi</taxon>
        <taxon>Fungi incertae sedis</taxon>
        <taxon>Mucoromycota</taxon>
        <taxon>Glomeromycotina</taxon>
        <taxon>Glomeromycetes</taxon>
        <taxon>Diversisporales</taxon>
        <taxon>Gigasporaceae</taxon>
        <taxon>Racocetra</taxon>
    </lineage>
</organism>
<protein>
    <submittedName>
        <fullName evidence="1">36679_t:CDS:1</fullName>
    </submittedName>
</protein>
<feature type="non-terminal residue" evidence="1">
    <location>
        <position position="1"/>
    </location>
</feature>
<sequence length="140" mass="15705">VTISPNNGSPNFNSITKQISESKQGMEMDTSLPKEAIPEIKCPTSDPAIHDQKRVIGGSRSYKKKEMDELKHELFNPTSKSDSSSSINYNNMSEIFETARPRKVIYDSIDEASQHLAQLCDKAIDTEDRANRANQEEILC</sequence>
<evidence type="ECO:0000313" key="1">
    <source>
        <dbReference type="EMBL" id="CAG8606633.1"/>
    </source>
</evidence>
<dbReference type="EMBL" id="CAJVQC010009597">
    <property type="protein sequence ID" value="CAG8606633.1"/>
    <property type="molecule type" value="Genomic_DNA"/>
</dbReference>
<reference evidence="1" key="1">
    <citation type="submission" date="2021-06" db="EMBL/GenBank/DDBJ databases">
        <authorList>
            <person name="Kallberg Y."/>
            <person name="Tangrot J."/>
            <person name="Rosling A."/>
        </authorList>
    </citation>
    <scope>NUCLEOTIDE SEQUENCE</scope>
    <source>
        <strain evidence="1">MA461A</strain>
    </source>
</reference>
<comment type="caution">
    <text evidence="1">The sequence shown here is derived from an EMBL/GenBank/DDBJ whole genome shotgun (WGS) entry which is preliminary data.</text>
</comment>
<proteinExistence type="predicted"/>
<dbReference type="Proteomes" id="UP000789920">
    <property type="component" value="Unassembled WGS sequence"/>
</dbReference>
<keyword evidence="2" id="KW-1185">Reference proteome</keyword>
<name>A0ACA9MYL5_9GLOM</name>
<evidence type="ECO:0000313" key="2">
    <source>
        <dbReference type="Proteomes" id="UP000789920"/>
    </source>
</evidence>
<gene>
    <name evidence="1" type="ORF">RPERSI_LOCUS6132</name>
</gene>
<accession>A0ACA9MYL5</accession>